<dbReference type="EMBL" id="BMXR01000004">
    <property type="protein sequence ID" value="GGX53096.1"/>
    <property type="molecule type" value="Genomic_DNA"/>
</dbReference>
<dbReference type="SUPFAM" id="SSF47336">
    <property type="entry name" value="ACP-like"/>
    <property type="match status" value="1"/>
</dbReference>
<gene>
    <name evidence="2" type="ORF">GCM10007392_20740</name>
</gene>
<proteinExistence type="predicted"/>
<name>A0A918N889_9GAMM</name>
<reference evidence="2" key="1">
    <citation type="journal article" date="2014" name="Int. J. Syst. Evol. Microbiol.">
        <title>Complete genome sequence of Corynebacterium casei LMG S-19264T (=DSM 44701T), isolated from a smear-ripened cheese.</title>
        <authorList>
            <consortium name="US DOE Joint Genome Institute (JGI-PGF)"/>
            <person name="Walter F."/>
            <person name="Albersmeier A."/>
            <person name="Kalinowski J."/>
            <person name="Ruckert C."/>
        </authorList>
    </citation>
    <scope>NUCLEOTIDE SEQUENCE</scope>
    <source>
        <strain evidence="2">KCTC 22169</strain>
    </source>
</reference>
<feature type="domain" description="Carrier" evidence="1">
    <location>
        <begin position="5"/>
        <end position="80"/>
    </location>
</feature>
<evidence type="ECO:0000313" key="3">
    <source>
        <dbReference type="Proteomes" id="UP000626148"/>
    </source>
</evidence>
<keyword evidence="3" id="KW-1185">Reference proteome</keyword>
<dbReference type="RefSeq" id="WP_189608458.1">
    <property type="nucleotide sequence ID" value="NZ_BMXR01000004.1"/>
</dbReference>
<dbReference type="InterPro" id="IPR036736">
    <property type="entry name" value="ACP-like_sf"/>
</dbReference>
<dbReference type="PROSITE" id="PS50075">
    <property type="entry name" value="CARRIER"/>
    <property type="match status" value="1"/>
</dbReference>
<reference evidence="2" key="2">
    <citation type="submission" date="2020-09" db="EMBL/GenBank/DDBJ databases">
        <authorList>
            <person name="Sun Q."/>
            <person name="Kim S."/>
        </authorList>
    </citation>
    <scope>NUCLEOTIDE SEQUENCE</scope>
    <source>
        <strain evidence="2">KCTC 22169</strain>
    </source>
</reference>
<dbReference type="InterPro" id="IPR009081">
    <property type="entry name" value="PP-bd_ACP"/>
</dbReference>
<sequence>MNRNELRTALIEAIVDIAPDLSPEEVSDDASLRDDYDLDSMDSFNLAAEIHKSLGVNIPEADFAKLQTLGELVTYLEPRLT</sequence>
<dbReference type="AlphaFoldDB" id="A0A918N889"/>
<evidence type="ECO:0000259" key="1">
    <source>
        <dbReference type="PROSITE" id="PS50075"/>
    </source>
</evidence>
<comment type="caution">
    <text evidence="2">The sequence shown here is derived from an EMBL/GenBank/DDBJ whole genome shotgun (WGS) entry which is preliminary data.</text>
</comment>
<dbReference type="Proteomes" id="UP000626148">
    <property type="component" value="Unassembled WGS sequence"/>
</dbReference>
<dbReference type="Gene3D" id="1.10.1200.10">
    <property type="entry name" value="ACP-like"/>
    <property type="match status" value="1"/>
</dbReference>
<organism evidence="2 3">
    <name type="scientific">Saccharospirillum salsuginis</name>
    <dbReference type="NCBI Taxonomy" id="418750"/>
    <lineage>
        <taxon>Bacteria</taxon>
        <taxon>Pseudomonadati</taxon>
        <taxon>Pseudomonadota</taxon>
        <taxon>Gammaproteobacteria</taxon>
        <taxon>Oceanospirillales</taxon>
        <taxon>Saccharospirillaceae</taxon>
        <taxon>Saccharospirillum</taxon>
    </lineage>
</organism>
<accession>A0A918N889</accession>
<dbReference type="Pfam" id="PF00550">
    <property type="entry name" value="PP-binding"/>
    <property type="match status" value="1"/>
</dbReference>
<evidence type="ECO:0000313" key="2">
    <source>
        <dbReference type="EMBL" id="GGX53096.1"/>
    </source>
</evidence>
<protein>
    <recommendedName>
        <fullName evidence="1">Carrier domain-containing protein</fullName>
    </recommendedName>
</protein>